<keyword evidence="1 4" id="KW-0113">Calvin cycle</keyword>
<dbReference type="GO" id="GO:0016984">
    <property type="term" value="F:ribulose-bisphosphate carboxylase activity"/>
    <property type="evidence" value="ECO:0007669"/>
    <property type="project" value="UniProtKB-UniRule"/>
</dbReference>
<dbReference type="PRINTS" id="PR00152">
    <property type="entry name" value="RUBISCOSMALL"/>
</dbReference>
<organism evidence="6 7">
    <name type="scientific">Acidimicrobium ferrooxidans (strain DSM 10331 / JCM 15462 / NBRC 103882 / ICP)</name>
    <dbReference type="NCBI Taxonomy" id="525909"/>
    <lineage>
        <taxon>Bacteria</taxon>
        <taxon>Bacillati</taxon>
        <taxon>Actinomycetota</taxon>
        <taxon>Acidimicrobiia</taxon>
        <taxon>Acidimicrobiales</taxon>
        <taxon>Acidimicrobiaceae</taxon>
        <taxon>Acidimicrobium</taxon>
    </lineage>
</organism>
<feature type="domain" description="Ribulose bisphosphate carboxylase small subunit" evidence="5">
    <location>
        <begin position="12"/>
        <end position="109"/>
    </location>
</feature>
<comment type="subunit">
    <text evidence="3 4">Heterohexadecamer of 8 large and 8 small subunits.</text>
</comment>
<proteinExistence type="inferred from homology"/>
<gene>
    <name evidence="4" type="primary">cbbS</name>
    <name evidence="6" type="ordered locus">Afer_0120</name>
</gene>
<evidence type="ECO:0000256" key="1">
    <source>
        <dbReference type="ARBA" id="ARBA00022567"/>
    </source>
</evidence>
<evidence type="ECO:0000313" key="7">
    <source>
        <dbReference type="Proteomes" id="UP000000771"/>
    </source>
</evidence>
<dbReference type="Proteomes" id="UP000000771">
    <property type="component" value="Chromosome"/>
</dbReference>
<evidence type="ECO:0000259" key="5">
    <source>
        <dbReference type="SMART" id="SM00961"/>
    </source>
</evidence>
<keyword evidence="6" id="KW-0456">Lyase</keyword>
<keyword evidence="2 4" id="KW-0120">Carbon dioxide fixation</keyword>
<dbReference type="eggNOG" id="COG4451">
    <property type="taxonomic scope" value="Bacteria"/>
</dbReference>
<dbReference type="STRING" id="525909.Afer_0120"/>
<dbReference type="RefSeq" id="WP_015797594.1">
    <property type="nucleotide sequence ID" value="NC_013124.1"/>
</dbReference>
<sequence>MADVQEYRTSRRYELFSYLPQMTPEQIRKQVLYLISKGWNPSVEHVEPHRSMERFWYMWKLPMFGEQSAEVVLAELEECRRAYPDHLVRLVGYDNYTQSQGIAFVVYRGQGS</sequence>
<comment type="function">
    <text evidence="4">RuBisCO catalyzes two reactions: the carboxylation of D-ribulose 1,5-bisphosphate, the primary event in carbon dioxide fixation, as well as the oxidative fragmentation of the pentose substrate. Both reactions occur simultaneously and in competition at the same active site. Although the small subunit is not catalytic it is essential for maximal activity.</text>
</comment>
<keyword evidence="7" id="KW-1185">Reference proteome</keyword>
<dbReference type="SMART" id="SM00961">
    <property type="entry name" value="RuBisCO_small"/>
    <property type="match status" value="1"/>
</dbReference>
<dbReference type="HAMAP" id="MF_00859">
    <property type="entry name" value="RuBisCO_S_bact"/>
    <property type="match status" value="1"/>
</dbReference>
<dbReference type="Gene3D" id="3.30.190.10">
    <property type="entry name" value="Ribulose bisphosphate carboxylase, small subunit"/>
    <property type="match status" value="1"/>
</dbReference>
<dbReference type="EMBL" id="CP001631">
    <property type="protein sequence ID" value="ACU53089.1"/>
    <property type="molecule type" value="Genomic_DNA"/>
</dbReference>
<dbReference type="GO" id="GO:0019253">
    <property type="term" value="P:reductive pentose-phosphate cycle"/>
    <property type="evidence" value="ECO:0007669"/>
    <property type="project" value="UniProtKB-UniRule"/>
</dbReference>
<reference evidence="6 7" key="1">
    <citation type="journal article" date="2009" name="Stand. Genomic Sci.">
        <title>Complete genome sequence of Acidimicrobium ferrooxidans type strain (ICP).</title>
        <authorList>
            <person name="Clum A."/>
            <person name="Nolan M."/>
            <person name="Lang E."/>
            <person name="Glavina Del Rio T."/>
            <person name="Tice H."/>
            <person name="Copeland A."/>
            <person name="Cheng J.F."/>
            <person name="Lucas S."/>
            <person name="Chen F."/>
            <person name="Bruce D."/>
            <person name="Goodwin L."/>
            <person name="Pitluck S."/>
            <person name="Ivanova N."/>
            <person name="Mavrommatis K."/>
            <person name="Mikhailova N."/>
            <person name="Pati A."/>
            <person name="Chen A."/>
            <person name="Palaniappan K."/>
            <person name="Goker M."/>
            <person name="Spring S."/>
            <person name="Land M."/>
            <person name="Hauser L."/>
            <person name="Chang Y.J."/>
            <person name="Jeffries C.C."/>
            <person name="Chain P."/>
            <person name="Bristow J."/>
            <person name="Eisen J.A."/>
            <person name="Markowitz V."/>
            <person name="Hugenholtz P."/>
            <person name="Kyrpides N.C."/>
            <person name="Klenk H.P."/>
            <person name="Lapidus A."/>
        </authorList>
    </citation>
    <scope>NUCLEOTIDE SEQUENCE [LARGE SCALE GENOMIC DNA]</scope>
    <source>
        <strain evidence="7">DSM 10331 / JCM 15462 / NBRC 103882 / ICP</strain>
    </source>
</reference>
<evidence type="ECO:0000313" key="6">
    <source>
        <dbReference type="EMBL" id="ACU53089.1"/>
    </source>
</evidence>
<dbReference type="HOGENOM" id="CLU_098114_2_0_11"/>
<dbReference type="OrthoDB" id="25430at2"/>
<dbReference type="Pfam" id="PF00101">
    <property type="entry name" value="RuBisCO_small"/>
    <property type="match status" value="1"/>
</dbReference>
<dbReference type="InterPro" id="IPR000894">
    <property type="entry name" value="RuBisCO_ssu_dom"/>
</dbReference>
<dbReference type="InterPro" id="IPR036385">
    <property type="entry name" value="RuBisCO_ssu_sf"/>
</dbReference>
<accession>C7M1Z1</accession>
<evidence type="ECO:0000256" key="4">
    <source>
        <dbReference type="HAMAP-Rule" id="MF_00859"/>
    </source>
</evidence>
<dbReference type="KEGG" id="afo:Afer_0120"/>
<comment type="miscellaneous">
    <text evidence="4">The basic functional RuBisCO is composed of a large chain homodimer in a 'head-to-tail' conformation. In form I RuBisCO this homodimer is arranged in a barrel-like tetramer with the small subunits forming a tetrameric 'cap' on each end of the 'barrel'.</text>
</comment>
<name>C7M1Z1_ACIFD</name>
<dbReference type="AlphaFoldDB" id="C7M1Z1"/>
<dbReference type="PANTHER" id="PTHR31262:SF23">
    <property type="entry name" value="RIBULOSE BISPHOSPHATE CARBOXYLASE SMALL SUBUNIT"/>
    <property type="match status" value="1"/>
</dbReference>
<evidence type="ECO:0000256" key="3">
    <source>
        <dbReference type="ARBA" id="ARBA00038826"/>
    </source>
</evidence>
<dbReference type="PANTHER" id="PTHR31262">
    <property type="entry name" value="RIBULOSE BISPHOSPHATE CARBOXYLASE SMALL CHAIN 1, CHLOROPLASTIC"/>
    <property type="match status" value="1"/>
</dbReference>
<dbReference type="InterPro" id="IPR024681">
    <property type="entry name" value="RuBisCO_ssu"/>
</dbReference>
<dbReference type="CDD" id="cd03527">
    <property type="entry name" value="RuBisCO_small"/>
    <property type="match status" value="1"/>
</dbReference>
<dbReference type="SUPFAM" id="SSF55239">
    <property type="entry name" value="RuBisCO, small subunit"/>
    <property type="match status" value="1"/>
</dbReference>
<evidence type="ECO:0000256" key="2">
    <source>
        <dbReference type="ARBA" id="ARBA00023300"/>
    </source>
</evidence>
<comment type="similarity">
    <text evidence="4">Belongs to the RuBisCO small chain family.</text>
</comment>
<protein>
    <recommendedName>
        <fullName evidence="4">Ribulose bisphosphate carboxylase small subunit</fullName>
        <shortName evidence="4">RuBisCO small subunit</shortName>
    </recommendedName>
</protein>